<gene>
    <name evidence="1" type="ordered locus">CVAR_2309</name>
</gene>
<reference evidence="1 2" key="1">
    <citation type="journal article" date="2011" name="BMC Genomics">
        <title>Complete genome sequence of Corynebacterium variabile DSM 44702 isolated from the surface of smear-ripened cheeses and insights into cheese ripening and flavor generation.</title>
        <authorList>
            <person name="Schroeder J."/>
            <person name="Maus I."/>
            <person name="Trost E."/>
            <person name="Tauch A."/>
        </authorList>
    </citation>
    <scope>NUCLEOTIDE SEQUENCE [LARGE SCALE GENOMIC DNA]</scope>
    <source>
        <strain evidence="2">DSM 44702 / JCM 12073 / NCIMB 30131</strain>
    </source>
</reference>
<dbReference type="STRING" id="858619.CVAR_2309"/>
<proteinExistence type="predicted"/>
<organism evidence="1 2">
    <name type="scientific">Corynebacterium variabile (strain DSM 44702 / CIP 107183 / JCM 12073 / NCIMB 30131)</name>
    <name type="common">Corynebacterium mooreparkense</name>
    <dbReference type="NCBI Taxonomy" id="858619"/>
    <lineage>
        <taxon>Bacteria</taxon>
        <taxon>Bacillati</taxon>
        <taxon>Actinomycetota</taxon>
        <taxon>Actinomycetes</taxon>
        <taxon>Mycobacteriales</taxon>
        <taxon>Corynebacteriaceae</taxon>
        <taxon>Corynebacterium</taxon>
    </lineage>
</organism>
<dbReference type="HOGENOM" id="CLU_2092715_0_0_11"/>
<evidence type="ECO:0000313" key="1">
    <source>
        <dbReference type="EMBL" id="AEK37654.1"/>
    </source>
</evidence>
<dbReference type="AlphaFoldDB" id="G0HGP7"/>
<dbReference type="RefSeq" id="WP_014010809.1">
    <property type="nucleotide sequence ID" value="NC_015859.1"/>
</dbReference>
<dbReference type="KEGG" id="cva:CVAR_2309"/>
<protein>
    <submittedName>
        <fullName evidence="1">Uncharacterized protein</fullName>
    </submittedName>
</protein>
<dbReference type="EMBL" id="CP002917">
    <property type="protein sequence ID" value="AEK37654.1"/>
    <property type="molecule type" value="Genomic_DNA"/>
</dbReference>
<sequence>MTDNDNVTPIHPAATVADLKAAMNDRHGRGMSDAEARLNSLSVEVVKTAAAEKITRTATDLADLGRLLADNRARLTTDPNDPIAEAHRLIVSLIQDYGVVEYLNGRGARRSGQGRP</sequence>
<dbReference type="Proteomes" id="UP000006659">
    <property type="component" value="Chromosome"/>
</dbReference>
<evidence type="ECO:0000313" key="2">
    <source>
        <dbReference type="Proteomes" id="UP000006659"/>
    </source>
</evidence>
<dbReference type="eggNOG" id="ENOG5032B4I">
    <property type="taxonomic scope" value="Bacteria"/>
</dbReference>
<name>G0HGP7_CORVD</name>
<accession>G0HGP7</accession>